<dbReference type="InterPro" id="IPR000172">
    <property type="entry name" value="GMC_OxRdtase_N"/>
</dbReference>
<sequence>MDEAFDYIVIGAGSAGCVLASRLTENGENSVLLLEAGGTHKGWDVDMPLAVERLLRDGPRNWNFVTEEEPHIAHRRITHPRGRMLGGSSSINGMVYTRGHALDFERWEKEFGCSEWGYADVLPYFKRAETSSRGGNAYRGQGGPLKVQHPDLSRDPLNAAFVKAGQQAGYPVTVDSNARMMEGFGPNDQTIARGRRQSAARAYLDGAMDRKNLTVRSSVLVGTIAVSNGAAAGVVYFGGNARLTARATREIVVCCGAFGSPALLLRSGIGPVDELRQLGITPAVDSPEVGKNLQDHPDVTIRFRCKTPHGLYATTRNPRRTLVGLQWFLLKSGPAASNQFEAAAYIRSRAGVEYPDIKLELLPLAFEESGFTPHKGPSFQIHMTLLRAKSRGHVALKSRDPRESPAILFNYLEDERDIQVMREAIRLTREIVAQPAFKDIAGDEIAPGREMTAPSDIDQWLRQHVATAYHPAGTCRMGGDEKSVVDPELRVRGIRGLRIADASIMPLEVSANLNASTIMIGEKASDLILGNRPPESENAEWWVNPNWRTQQR</sequence>
<dbReference type="SUPFAM" id="SSF54373">
    <property type="entry name" value="FAD-linked reductases, C-terminal domain"/>
    <property type="match status" value="1"/>
</dbReference>
<dbReference type="Pfam" id="PF00732">
    <property type="entry name" value="GMC_oxred_N"/>
    <property type="match status" value="1"/>
</dbReference>
<dbReference type="InterPro" id="IPR007867">
    <property type="entry name" value="GMC_OxRtase_C"/>
</dbReference>
<keyword evidence="8" id="KW-0560">Oxidoreductase</keyword>
<protein>
    <submittedName>
        <fullName evidence="8">Oxygen-dependent choline dehydrogenase</fullName>
        <ecNumber evidence="8">1.1.99.1</ecNumber>
        <ecNumber evidence="8">1.2.1.8</ecNumber>
    </submittedName>
</protein>
<accession>A0ABM9EHI6</accession>
<dbReference type="Gene3D" id="3.30.560.10">
    <property type="entry name" value="Glucose Oxidase, domain 3"/>
    <property type="match status" value="1"/>
</dbReference>
<reference evidence="8 9" key="1">
    <citation type="submission" date="2022-03" db="EMBL/GenBank/DDBJ databases">
        <authorList>
            <person name="Brunel B."/>
        </authorList>
    </citation>
    <scope>NUCLEOTIDE SEQUENCE [LARGE SCALE GENOMIC DNA]</scope>
    <source>
        <strain evidence="8">STM5069sample</strain>
    </source>
</reference>
<evidence type="ECO:0000256" key="3">
    <source>
        <dbReference type="ARBA" id="ARBA00022630"/>
    </source>
</evidence>
<dbReference type="EC" id="1.2.1.8" evidence="8"/>
<dbReference type="PIRSF" id="PIRSF000137">
    <property type="entry name" value="Alcohol_oxidase"/>
    <property type="match status" value="1"/>
</dbReference>
<evidence type="ECO:0000259" key="7">
    <source>
        <dbReference type="PROSITE" id="PS00624"/>
    </source>
</evidence>
<dbReference type="PROSITE" id="PS00624">
    <property type="entry name" value="GMC_OXRED_2"/>
    <property type="match status" value="1"/>
</dbReference>
<dbReference type="GO" id="GO:0008812">
    <property type="term" value="F:choline dehydrogenase activity"/>
    <property type="evidence" value="ECO:0007669"/>
    <property type="project" value="UniProtKB-EC"/>
</dbReference>
<dbReference type="NCBIfam" id="NF002550">
    <property type="entry name" value="PRK02106.1"/>
    <property type="match status" value="1"/>
</dbReference>
<dbReference type="Gene3D" id="3.50.50.60">
    <property type="entry name" value="FAD/NAD(P)-binding domain"/>
    <property type="match status" value="1"/>
</dbReference>
<dbReference type="PROSITE" id="PS00623">
    <property type="entry name" value="GMC_OXRED_1"/>
    <property type="match status" value="1"/>
</dbReference>
<dbReference type="PANTHER" id="PTHR11552">
    <property type="entry name" value="GLUCOSE-METHANOL-CHOLINE GMC OXIDOREDUCTASE"/>
    <property type="match status" value="1"/>
</dbReference>
<evidence type="ECO:0000313" key="8">
    <source>
        <dbReference type="EMBL" id="CAH2408343.1"/>
    </source>
</evidence>
<dbReference type="Pfam" id="PF05199">
    <property type="entry name" value="GMC_oxred_C"/>
    <property type="match status" value="1"/>
</dbReference>
<dbReference type="PANTHER" id="PTHR11552:SF147">
    <property type="entry name" value="CHOLINE DEHYDROGENASE, MITOCHONDRIAL"/>
    <property type="match status" value="1"/>
</dbReference>
<dbReference type="Proteomes" id="UP001153050">
    <property type="component" value="Unassembled WGS sequence"/>
</dbReference>
<proteinExistence type="inferred from homology"/>
<dbReference type="RefSeq" id="WP_254021613.1">
    <property type="nucleotide sequence ID" value="NZ_CAKXZT010000166.1"/>
</dbReference>
<dbReference type="InterPro" id="IPR036188">
    <property type="entry name" value="FAD/NAD-bd_sf"/>
</dbReference>
<comment type="caution">
    <text evidence="8">The sequence shown here is derived from an EMBL/GenBank/DDBJ whole genome shotgun (WGS) entry which is preliminary data.</text>
</comment>
<dbReference type="SUPFAM" id="SSF51905">
    <property type="entry name" value="FAD/NAD(P)-binding domain"/>
    <property type="match status" value="1"/>
</dbReference>
<keyword evidence="9" id="KW-1185">Reference proteome</keyword>
<evidence type="ECO:0000256" key="5">
    <source>
        <dbReference type="RuleBase" id="RU003968"/>
    </source>
</evidence>
<organism evidence="8 9">
    <name type="scientific">Mesorhizobium escarrei</name>
    <dbReference type="NCBI Taxonomy" id="666018"/>
    <lineage>
        <taxon>Bacteria</taxon>
        <taxon>Pseudomonadati</taxon>
        <taxon>Pseudomonadota</taxon>
        <taxon>Alphaproteobacteria</taxon>
        <taxon>Hyphomicrobiales</taxon>
        <taxon>Phyllobacteriaceae</taxon>
        <taxon>Mesorhizobium</taxon>
    </lineage>
</organism>
<dbReference type="InterPro" id="IPR012132">
    <property type="entry name" value="GMC_OxRdtase"/>
</dbReference>
<evidence type="ECO:0000256" key="1">
    <source>
        <dbReference type="ARBA" id="ARBA00001974"/>
    </source>
</evidence>
<evidence type="ECO:0000259" key="6">
    <source>
        <dbReference type="PROSITE" id="PS00623"/>
    </source>
</evidence>
<comment type="cofactor">
    <cofactor evidence="1">
        <name>FAD</name>
        <dbReference type="ChEBI" id="CHEBI:57692"/>
    </cofactor>
</comment>
<evidence type="ECO:0000256" key="2">
    <source>
        <dbReference type="ARBA" id="ARBA00010790"/>
    </source>
</evidence>
<dbReference type="EC" id="1.1.99.1" evidence="8"/>
<evidence type="ECO:0000313" key="9">
    <source>
        <dbReference type="Proteomes" id="UP001153050"/>
    </source>
</evidence>
<keyword evidence="3 5" id="KW-0285">Flavoprotein</keyword>
<comment type="similarity">
    <text evidence="2 5">Belongs to the GMC oxidoreductase family.</text>
</comment>
<dbReference type="GO" id="GO:0008802">
    <property type="term" value="F:betaine-aldehyde dehydrogenase (NAD+) activity"/>
    <property type="evidence" value="ECO:0007669"/>
    <property type="project" value="UniProtKB-EC"/>
</dbReference>
<keyword evidence="4 5" id="KW-0274">FAD</keyword>
<evidence type="ECO:0000256" key="4">
    <source>
        <dbReference type="ARBA" id="ARBA00022827"/>
    </source>
</evidence>
<feature type="domain" description="Glucose-methanol-choline oxidoreductase N-terminal" evidence="7">
    <location>
        <begin position="256"/>
        <end position="270"/>
    </location>
</feature>
<name>A0ABM9EHI6_9HYPH</name>
<dbReference type="EMBL" id="CAKXZT010000166">
    <property type="protein sequence ID" value="CAH2408343.1"/>
    <property type="molecule type" value="Genomic_DNA"/>
</dbReference>
<feature type="domain" description="Glucose-methanol-choline oxidoreductase N-terminal" evidence="6">
    <location>
        <begin position="82"/>
        <end position="105"/>
    </location>
</feature>
<gene>
    <name evidence="8" type="primary">betA</name>
    <name evidence="8" type="ORF">MES5069_680048</name>
</gene>